<feature type="region of interest" description="Disordered" evidence="2">
    <location>
        <begin position="561"/>
        <end position="590"/>
    </location>
</feature>
<dbReference type="EMBL" id="JAHQXE010000005">
    <property type="protein sequence ID" value="MBV0903301.1"/>
    <property type="molecule type" value="Genomic_DNA"/>
</dbReference>
<feature type="compositionally biased region" description="Polar residues" evidence="2">
    <location>
        <begin position="563"/>
        <end position="574"/>
    </location>
</feature>
<dbReference type="Proteomes" id="UP001166304">
    <property type="component" value="Unassembled WGS sequence"/>
</dbReference>
<keyword evidence="5" id="KW-1185">Reference proteome</keyword>
<accession>A0AA41G484</accession>
<sequence length="685" mass="73107">MQSAAAAQTQPTATPTDGNDTQQENPAEVTDEEYADETSTWLARRLAGRHENGTVSLSQGQYERARDLLGDDYDRRLEQYVDVAGETGTEADDASAREFSAARENQRAFVDGVERYRTQYDRYQDAREAGDERRARRLAREMERTAANVSNQSQRLNQNYVQLENATAVSFDRSQTLVNETTANVTSLQATVREETLVGTIITVRAASPTASFTEPATIIGRIQMENGSALADRTVELRVGNRTRNVTTDADGAFETVYRPRSARVGEQSIAVAYLPSPESVYLTDSDRFTVEVQQVTPSITVERSPASVSYGDQLSASAAVTVDGTPVDGVPVEIVVDDESLDRVTTGPNGSVASSVRLPATVDDGARAVTARIPYRDRAVAGVNASERLVVARSVTRLSLNASAAGDGVVARGRLLTADGRPVANRPVRVRVAGGDGRVVETDGNGTFETRLTNVTASAATATVRAAYDEPSSNLGDANATATVTLRSSGGGAADVGAPRSVLEGLLSVLFGADGSSVPIGVGGGGYLWVLLGLVGVVMLAGVWVVTARFDVLPDQRADESSSQAVSATNGFDVSDGHPEVTVPRPSSEEQIDAYLDREEYDAAVVAAYGSLKADLAADDEALETATHWELLDHYRRNGTDDSRVDAIRTVVEAFELAAFSPASIDSERAETAVESARRLRRQ</sequence>
<evidence type="ECO:0000256" key="3">
    <source>
        <dbReference type="SAM" id="Phobius"/>
    </source>
</evidence>
<evidence type="ECO:0008006" key="6">
    <source>
        <dbReference type="Google" id="ProtNLM"/>
    </source>
</evidence>
<protein>
    <recommendedName>
        <fullName evidence="6">DUF4129 domain-containing protein</fullName>
    </recommendedName>
</protein>
<organism evidence="4 5">
    <name type="scientific">Haloarcula salina</name>
    <dbReference type="NCBI Taxonomy" id="1429914"/>
    <lineage>
        <taxon>Archaea</taxon>
        <taxon>Methanobacteriati</taxon>
        <taxon>Methanobacteriota</taxon>
        <taxon>Stenosarchaea group</taxon>
        <taxon>Halobacteria</taxon>
        <taxon>Halobacteriales</taxon>
        <taxon>Haloarculaceae</taxon>
        <taxon>Haloarcula</taxon>
    </lineage>
</organism>
<feature type="region of interest" description="Disordered" evidence="2">
    <location>
        <begin position="1"/>
        <end position="39"/>
    </location>
</feature>
<evidence type="ECO:0000256" key="2">
    <source>
        <dbReference type="SAM" id="MobiDB-lite"/>
    </source>
</evidence>
<keyword evidence="3" id="KW-0472">Membrane</keyword>
<proteinExistence type="predicted"/>
<comment type="caution">
    <text evidence="4">The sequence shown here is derived from an EMBL/GenBank/DDBJ whole genome shotgun (WGS) entry which is preliminary data.</text>
</comment>
<feature type="coiled-coil region" evidence="1">
    <location>
        <begin position="132"/>
        <end position="166"/>
    </location>
</feature>
<keyword evidence="1" id="KW-0175">Coiled coil</keyword>
<evidence type="ECO:0000256" key="1">
    <source>
        <dbReference type="SAM" id="Coils"/>
    </source>
</evidence>
<reference evidence="4" key="1">
    <citation type="submission" date="2021-06" db="EMBL/GenBank/DDBJ databases">
        <title>New haloarchaea isolates fom saline soil.</title>
        <authorList>
            <person name="Duran-Viseras A."/>
            <person name="Sanchez-Porro C.S."/>
            <person name="Ventosa A."/>
        </authorList>
    </citation>
    <scope>NUCLEOTIDE SEQUENCE</scope>
    <source>
        <strain evidence="4">JCM 18369</strain>
    </source>
</reference>
<keyword evidence="3" id="KW-0812">Transmembrane</keyword>
<evidence type="ECO:0000313" key="5">
    <source>
        <dbReference type="Proteomes" id="UP001166304"/>
    </source>
</evidence>
<dbReference type="AlphaFoldDB" id="A0AA41G484"/>
<name>A0AA41G484_9EURY</name>
<keyword evidence="3" id="KW-1133">Transmembrane helix</keyword>
<feature type="compositionally biased region" description="Low complexity" evidence="2">
    <location>
        <begin position="1"/>
        <end position="16"/>
    </location>
</feature>
<evidence type="ECO:0000313" key="4">
    <source>
        <dbReference type="EMBL" id="MBV0903301.1"/>
    </source>
</evidence>
<feature type="transmembrane region" description="Helical" evidence="3">
    <location>
        <begin position="528"/>
        <end position="549"/>
    </location>
</feature>
<gene>
    <name evidence="4" type="ORF">KTS37_16045</name>
</gene>